<name>A0A3N1ZTI9_9ACTN</name>
<dbReference type="InterPro" id="IPR042095">
    <property type="entry name" value="SUMF_sf"/>
</dbReference>
<dbReference type="Pfam" id="PF03781">
    <property type="entry name" value="FGE-sulfatase"/>
    <property type="match status" value="1"/>
</dbReference>
<dbReference type="InterPro" id="IPR016187">
    <property type="entry name" value="CTDL_fold"/>
</dbReference>
<dbReference type="SUPFAM" id="SSF56436">
    <property type="entry name" value="C-type lectin-like"/>
    <property type="match status" value="1"/>
</dbReference>
<dbReference type="Proteomes" id="UP000275749">
    <property type="component" value="Unassembled WGS sequence"/>
</dbReference>
<proteinExistence type="predicted"/>
<dbReference type="AlphaFoldDB" id="A0A3N1ZTI9"/>
<gene>
    <name evidence="2" type="ORF">EDD41_0602</name>
</gene>
<dbReference type="PANTHER" id="PTHR23150:SF19">
    <property type="entry name" value="FORMYLGLYCINE-GENERATING ENZYME"/>
    <property type="match status" value="1"/>
</dbReference>
<organism evidence="2 3">
    <name type="scientific">Luteococcus japonicus</name>
    <dbReference type="NCBI Taxonomy" id="33984"/>
    <lineage>
        <taxon>Bacteria</taxon>
        <taxon>Bacillati</taxon>
        <taxon>Actinomycetota</taxon>
        <taxon>Actinomycetes</taxon>
        <taxon>Propionibacteriales</taxon>
        <taxon>Propionibacteriaceae</taxon>
        <taxon>Luteococcus</taxon>
    </lineage>
</organism>
<accession>A0A3N1ZTI9</accession>
<feature type="domain" description="Sulfatase-modifying factor enzyme-like" evidence="1">
    <location>
        <begin position="42"/>
        <end position="233"/>
    </location>
</feature>
<dbReference type="PANTHER" id="PTHR23150">
    <property type="entry name" value="SULFATASE MODIFYING FACTOR 1, 2"/>
    <property type="match status" value="1"/>
</dbReference>
<evidence type="ECO:0000313" key="2">
    <source>
        <dbReference type="EMBL" id="ROR53452.1"/>
    </source>
</evidence>
<reference evidence="2 3" key="1">
    <citation type="submission" date="2018-11" db="EMBL/GenBank/DDBJ databases">
        <title>Sequencing the genomes of 1000 actinobacteria strains.</title>
        <authorList>
            <person name="Klenk H.-P."/>
        </authorList>
    </citation>
    <scope>NUCLEOTIDE SEQUENCE [LARGE SCALE GENOMIC DNA]</scope>
    <source>
        <strain evidence="2 3">DSM 10546</strain>
    </source>
</reference>
<evidence type="ECO:0000313" key="3">
    <source>
        <dbReference type="Proteomes" id="UP000275749"/>
    </source>
</evidence>
<dbReference type="EMBL" id="RKHG01000001">
    <property type="protein sequence ID" value="ROR53452.1"/>
    <property type="molecule type" value="Genomic_DNA"/>
</dbReference>
<evidence type="ECO:0000259" key="1">
    <source>
        <dbReference type="Pfam" id="PF03781"/>
    </source>
</evidence>
<dbReference type="RefSeq" id="WP_123574907.1">
    <property type="nucleotide sequence ID" value="NZ_RKHG01000001.1"/>
</dbReference>
<dbReference type="InterPro" id="IPR005532">
    <property type="entry name" value="SUMF_dom"/>
</dbReference>
<comment type="caution">
    <text evidence="2">The sequence shown here is derived from an EMBL/GenBank/DDBJ whole genome shotgun (WGS) entry which is preliminary data.</text>
</comment>
<dbReference type="InterPro" id="IPR051043">
    <property type="entry name" value="Sulfatase_Mod_Factor_Kinase"/>
</dbReference>
<protein>
    <submittedName>
        <fullName evidence="2">Formylglycine-generating enzyme required for sulfatase activity</fullName>
    </submittedName>
</protein>
<sequence>MSVDLIAMPFRDTVEELVVDRGTGRSWTVRVEPFELSPVVVTRSLWNQVQGGTVNADLADLPQTEVSWRDAIQFCNALSVQDGFTPVYTISQREVPTPTHWRPHGQPEVDDWVIEWDHEADGYRLPTDAEWQLACRAGTTGPRYAQLDDIGWYADNSGGRAHPVRLKQPNEWGLFDMLGGVWEWCWDLYDPDVYGSYRIIRGGGWSDPQWSCRAGVRRKTNPASSFDDLGFRIGRGVSSALAVRRA</sequence>
<dbReference type="Gene3D" id="3.90.1580.10">
    <property type="entry name" value="paralog of FGE (formylglycine-generating enzyme)"/>
    <property type="match status" value="1"/>
</dbReference>
<dbReference type="GO" id="GO:0120147">
    <property type="term" value="F:formylglycine-generating oxidase activity"/>
    <property type="evidence" value="ECO:0007669"/>
    <property type="project" value="TreeGrafter"/>
</dbReference>